<proteinExistence type="predicted"/>
<dbReference type="InterPro" id="IPR027031">
    <property type="entry name" value="Gly-tRNA_synthase/POLG2"/>
</dbReference>
<dbReference type="InterPro" id="IPR045864">
    <property type="entry name" value="aa-tRNA-synth_II/BPL/LPL"/>
</dbReference>
<keyword evidence="1" id="KW-0030">Aminoacyl-tRNA synthetase</keyword>
<gene>
    <name evidence="1" type="ORF">UT53_C0026G0001</name>
</gene>
<dbReference type="AlphaFoldDB" id="A0A0G0RLC3"/>
<comment type="caution">
    <text evidence="1">The sequence shown here is derived from an EMBL/GenBank/DDBJ whole genome shotgun (WGS) entry which is preliminary data.</text>
</comment>
<reference evidence="1 2" key="1">
    <citation type="journal article" date="2015" name="Nature">
        <title>rRNA introns, odd ribosomes, and small enigmatic genomes across a large radiation of phyla.</title>
        <authorList>
            <person name="Brown C.T."/>
            <person name="Hug L.A."/>
            <person name="Thomas B.C."/>
            <person name="Sharon I."/>
            <person name="Castelle C.J."/>
            <person name="Singh A."/>
            <person name="Wilkins M.J."/>
            <person name="Williams K.H."/>
            <person name="Banfield J.F."/>
        </authorList>
    </citation>
    <scope>NUCLEOTIDE SEQUENCE [LARGE SCALE GENOMIC DNA]</scope>
</reference>
<dbReference type="EMBL" id="LBXD01000026">
    <property type="protein sequence ID" value="KKR23290.1"/>
    <property type="molecule type" value="Genomic_DNA"/>
</dbReference>
<name>A0A0G0RLC3_9BACT</name>
<evidence type="ECO:0000313" key="2">
    <source>
        <dbReference type="Proteomes" id="UP000034764"/>
    </source>
</evidence>
<dbReference type="PANTHER" id="PTHR10745">
    <property type="entry name" value="GLYCYL-TRNA SYNTHETASE/DNA POLYMERASE SUBUNIT GAMMA-2"/>
    <property type="match status" value="1"/>
</dbReference>
<evidence type="ECO:0000313" key="1">
    <source>
        <dbReference type="EMBL" id="KKR23290.1"/>
    </source>
</evidence>
<dbReference type="GO" id="GO:0006426">
    <property type="term" value="P:glycyl-tRNA aminoacylation"/>
    <property type="evidence" value="ECO:0007669"/>
    <property type="project" value="TreeGrafter"/>
</dbReference>
<accession>A0A0G0RLC3</accession>
<organism evidence="1 2">
    <name type="scientific">Candidatus Yanofskybacteria bacterium GW2011_GWD2_39_48</name>
    <dbReference type="NCBI Taxonomy" id="1619031"/>
    <lineage>
        <taxon>Bacteria</taxon>
        <taxon>Candidatus Yanofskyibacteriota</taxon>
    </lineage>
</organism>
<dbReference type="GO" id="GO:0005737">
    <property type="term" value="C:cytoplasm"/>
    <property type="evidence" value="ECO:0007669"/>
    <property type="project" value="TreeGrafter"/>
</dbReference>
<dbReference type="Gene3D" id="3.30.930.10">
    <property type="entry name" value="Bira Bifunctional Protein, Domain 2"/>
    <property type="match status" value="1"/>
</dbReference>
<sequence length="120" mass="13650">MFSPDLRYIFYDYGPLGVELKNNLKALWWKWMTKDHDNIVGIDGAIITNPKVWEASGHLKSFVDPLVECKKCHRRFKADDIPGDKCPDCGGELTAPKVFNILVPTELGVIEGEKLKAYLR</sequence>
<protein>
    <submittedName>
        <fullName evidence="1">Glycyl-tRNA synthetase</fullName>
    </submittedName>
</protein>
<dbReference type="GO" id="GO:0004820">
    <property type="term" value="F:glycine-tRNA ligase activity"/>
    <property type="evidence" value="ECO:0007669"/>
    <property type="project" value="TreeGrafter"/>
</dbReference>
<keyword evidence="1" id="KW-0436">Ligase</keyword>
<dbReference type="Proteomes" id="UP000034764">
    <property type="component" value="Unassembled WGS sequence"/>
</dbReference>
<dbReference type="SUPFAM" id="SSF55681">
    <property type="entry name" value="Class II aaRS and biotin synthetases"/>
    <property type="match status" value="1"/>
</dbReference>
<dbReference type="PANTHER" id="PTHR10745:SF8">
    <property type="entry name" value="DNA POLYMERASE SUBUNIT GAMMA-2, MITOCHONDRIAL"/>
    <property type="match status" value="1"/>
</dbReference>
<dbReference type="PATRIC" id="fig|1619031.3.peg.434"/>